<keyword evidence="2" id="KW-1133">Transmembrane helix</keyword>
<keyword evidence="4" id="KW-1185">Reference proteome</keyword>
<feature type="transmembrane region" description="Helical" evidence="2">
    <location>
        <begin position="305"/>
        <end position="326"/>
    </location>
</feature>
<organism evidence="3 4">
    <name type="scientific">Streptomyces lateritius</name>
    <dbReference type="NCBI Taxonomy" id="67313"/>
    <lineage>
        <taxon>Bacteria</taxon>
        <taxon>Bacillati</taxon>
        <taxon>Actinomycetota</taxon>
        <taxon>Actinomycetes</taxon>
        <taxon>Kitasatosporales</taxon>
        <taxon>Streptomycetaceae</taxon>
        <taxon>Streptomyces</taxon>
    </lineage>
</organism>
<dbReference type="Gene3D" id="1.25.40.10">
    <property type="entry name" value="Tetratricopeptide repeat domain"/>
    <property type="match status" value="1"/>
</dbReference>
<feature type="transmembrane region" description="Helical" evidence="2">
    <location>
        <begin position="225"/>
        <end position="250"/>
    </location>
</feature>
<proteinExistence type="predicted"/>
<feature type="repeat" description="TPR" evidence="1">
    <location>
        <begin position="144"/>
        <end position="177"/>
    </location>
</feature>
<accession>A0ABW6YHK5</accession>
<keyword evidence="2" id="KW-0812">Transmembrane</keyword>
<dbReference type="EMBL" id="JBIBSM010000014">
    <property type="protein sequence ID" value="MFF8279240.1"/>
    <property type="molecule type" value="Genomic_DNA"/>
</dbReference>
<dbReference type="SMART" id="SM00028">
    <property type="entry name" value="TPR"/>
    <property type="match status" value="4"/>
</dbReference>
<protein>
    <submittedName>
        <fullName evidence="3">Tetratricopeptide repeat protein</fullName>
    </submittedName>
</protein>
<gene>
    <name evidence="3" type="ORF">ACF05T_24475</name>
</gene>
<dbReference type="RefSeq" id="WP_391936266.1">
    <property type="nucleotide sequence ID" value="NZ_JBIBSM010000014.1"/>
</dbReference>
<sequence length="366" mass="39711">MSHPGDPTLDRADALFDVGRYEQAAALAAQHLATDPLDATALVLLARCQHRLGRAEEAFDSIETALLAEPDALPSWLMRTHILLALKKYEEAERSARHSVELAPDYWGSHYALGTVLDRSSRKERQREAYEAARRAVSLAPGESAAHFLVGLTAHRVGNHRVAEQAYETALRLDPQSSEAHNNLSLLQLRRRWFRRGAWTKAAAGFVESAALDTNDRQARYNLEAMAWGTVAGARWVALLGFVGAALGSAPLRTGASGGDALVPYLIGVAVVVGGWGAWALWLTRRVPARLRRPLLLVARGCRPVIAMGVAVGLLGLHSVVAMALWTVDASVVGALGYPLFWGVVITYWVSRAALRRRAPASERAG</sequence>
<dbReference type="InterPro" id="IPR011990">
    <property type="entry name" value="TPR-like_helical_dom_sf"/>
</dbReference>
<feature type="transmembrane region" description="Helical" evidence="2">
    <location>
        <begin position="332"/>
        <end position="350"/>
    </location>
</feature>
<evidence type="ECO:0000256" key="2">
    <source>
        <dbReference type="SAM" id="Phobius"/>
    </source>
</evidence>
<dbReference type="PANTHER" id="PTHR12558:SF13">
    <property type="entry name" value="CELL DIVISION CYCLE PROTEIN 27 HOMOLOG"/>
    <property type="match status" value="1"/>
</dbReference>
<dbReference type="SUPFAM" id="SSF48452">
    <property type="entry name" value="TPR-like"/>
    <property type="match status" value="1"/>
</dbReference>
<dbReference type="PROSITE" id="PS50005">
    <property type="entry name" value="TPR"/>
    <property type="match status" value="1"/>
</dbReference>
<reference evidence="3 4" key="1">
    <citation type="submission" date="2024-10" db="EMBL/GenBank/DDBJ databases">
        <title>The Natural Products Discovery Center: Release of the First 8490 Sequenced Strains for Exploring Actinobacteria Biosynthetic Diversity.</title>
        <authorList>
            <person name="Kalkreuter E."/>
            <person name="Kautsar S.A."/>
            <person name="Yang D."/>
            <person name="Bader C.D."/>
            <person name="Teijaro C.N."/>
            <person name="Fluegel L."/>
            <person name="Davis C.M."/>
            <person name="Simpson J.R."/>
            <person name="Lauterbach L."/>
            <person name="Steele A.D."/>
            <person name="Gui C."/>
            <person name="Meng S."/>
            <person name="Li G."/>
            <person name="Viehrig K."/>
            <person name="Ye F."/>
            <person name="Su P."/>
            <person name="Kiefer A.F."/>
            <person name="Nichols A."/>
            <person name="Cepeda A.J."/>
            <person name="Yan W."/>
            <person name="Fan B."/>
            <person name="Jiang Y."/>
            <person name="Adhikari A."/>
            <person name="Zheng C.-J."/>
            <person name="Schuster L."/>
            <person name="Cowan T.M."/>
            <person name="Smanski M.J."/>
            <person name="Chevrette M.G."/>
            <person name="De Carvalho L.P.S."/>
            <person name="Shen B."/>
        </authorList>
    </citation>
    <scope>NUCLEOTIDE SEQUENCE [LARGE SCALE GENOMIC DNA]</scope>
    <source>
        <strain evidence="3 4">NPDC015755</strain>
    </source>
</reference>
<name>A0ABW6YHK5_9ACTN</name>
<keyword evidence="1" id="KW-0802">TPR repeat</keyword>
<evidence type="ECO:0000256" key="1">
    <source>
        <dbReference type="PROSITE-ProRule" id="PRU00339"/>
    </source>
</evidence>
<dbReference type="InterPro" id="IPR019734">
    <property type="entry name" value="TPR_rpt"/>
</dbReference>
<evidence type="ECO:0000313" key="4">
    <source>
        <dbReference type="Proteomes" id="UP001603013"/>
    </source>
</evidence>
<dbReference type="PANTHER" id="PTHR12558">
    <property type="entry name" value="CELL DIVISION CYCLE 16,23,27"/>
    <property type="match status" value="1"/>
</dbReference>
<feature type="transmembrane region" description="Helical" evidence="2">
    <location>
        <begin position="262"/>
        <end position="284"/>
    </location>
</feature>
<comment type="caution">
    <text evidence="3">The sequence shown here is derived from an EMBL/GenBank/DDBJ whole genome shotgun (WGS) entry which is preliminary data.</text>
</comment>
<dbReference type="Pfam" id="PF13432">
    <property type="entry name" value="TPR_16"/>
    <property type="match status" value="3"/>
</dbReference>
<keyword evidence="2" id="KW-0472">Membrane</keyword>
<evidence type="ECO:0000313" key="3">
    <source>
        <dbReference type="EMBL" id="MFF8279240.1"/>
    </source>
</evidence>
<dbReference type="Proteomes" id="UP001603013">
    <property type="component" value="Unassembled WGS sequence"/>
</dbReference>